<feature type="domain" description="NACHT LRR and PYD" evidence="4">
    <location>
        <begin position="113"/>
        <end position="201"/>
    </location>
</feature>
<dbReference type="AlphaFoldDB" id="A0A6G0HWU8"/>
<keyword evidence="2" id="KW-0677">Repeat</keyword>
<keyword evidence="6" id="KW-1185">Reference proteome</keyword>
<evidence type="ECO:0000259" key="4">
    <source>
        <dbReference type="Pfam" id="PF17776"/>
    </source>
</evidence>
<dbReference type="Proteomes" id="UP000424527">
    <property type="component" value="Unassembled WGS sequence"/>
</dbReference>
<dbReference type="InterPro" id="IPR011029">
    <property type="entry name" value="DEATH-like_dom_sf"/>
</dbReference>
<gene>
    <name evidence="5" type="ORF">D5F01_LYC18946</name>
</gene>
<reference evidence="5 6" key="1">
    <citation type="submission" date="2019-07" db="EMBL/GenBank/DDBJ databases">
        <title>Chromosome genome assembly for large yellow croaker.</title>
        <authorList>
            <person name="Xiao S."/>
        </authorList>
    </citation>
    <scope>NUCLEOTIDE SEQUENCE [LARGE SCALE GENOMIC DNA]</scope>
    <source>
        <strain evidence="5">JMULYC20181020</strain>
        <tissue evidence="5">Muscle</tissue>
    </source>
</reference>
<organism evidence="5 6">
    <name type="scientific">Larimichthys crocea</name>
    <name type="common">Large yellow croaker</name>
    <name type="synonym">Pseudosciaena crocea</name>
    <dbReference type="NCBI Taxonomy" id="215358"/>
    <lineage>
        <taxon>Eukaryota</taxon>
        <taxon>Metazoa</taxon>
        <taxon>Chordata</taxon>
        <taxon>Craniata</taxon>
        <taxon>Vertebrata</taxon>
        <taxon>Euteleostomi</taxon>
        <taxon>Actinopterygii</taxon>
        <taxon>Neopterygii</taxon>
        <taxon>Teleostei</taxon>
        <taxon>Neoteleostei</taxon>
        <taxon>Acanthomorphata</taxon>
        <taxon>Eupercaria</taxon>
        <taxon>Sciaenidae</taxon>
        <taxon>Larimichthys</taxon>
    </lineage>
</organism>
<dbReference type="SUPFAM" id="SSF47986">
    <property type="entry name" value="DEATH domain"/>
    <property type="match status" value="1"/>
</dbReference>
<dbReference type="PANTHER" id="PTHR24106">
    <property type="entry name" value="NACHT, LRR AND CARD DOMAINS-CONTAINING"/>
    <property type="match status" value="1"/>
</dbReference>
<name>A0A6G0HWU8_LARCR</name>
<accession>A0A6G0HWU8</accession>
<dbReference type="InterPro" id="IPR004020">
    <property type="entry name" value="DAPIN"/>
</dbReference>
<dbReference type="Pfam" id="PF02758">
    <property type="entry name" value="PYRIN"/>
    <property type="match status" value="1"/>
</dbReference>
<evidence type="ECO:0000313" key="5">
    <source>
        <dbReference type="EMBL" id="KAE8283543.1"/>
    </source>
</evidence>
<evidence type="ECO:0000256" key="1">
    <source>
        <dbReference type="ARBA" id="ARBA00022614"/>
    </source>
</evidence>
<dbReference type="Gene3D" id="1.10.533.10">
    <property type="entry name" value="Death Domain, Fas"/>
    <property type="match status" value="1"/>
</dbReference>
<evidence type="ECO:0000313" key="6">
    <source>
        <dbReference type="Proteomes" id="UP000424527"/>
    </source>
</evidence>
<comment type="caution">
    <text evidence="5">The sequence shown here is derived from an EMBL/GenBank/DDBJ whole genome shotgun (WGS) entry which is preliminary data.</text>
</comment>
<feature type="domain" description="Pyrin" evidence="3">
    <location>
        <begin position="3"/>
        <end position="51"/>
    </location>
</feature>
<keyword evidence="1" id="KW-0433">Leucine-rich repeat</keyword>
<dbReference type="Pfam" id="PF17776">
    <property type="entry name" value="NLRC4_HD2"/>
    <property type="match status" value="1"/>
</dbReference>
<dbReference type="EMBL" id="REGW02000018">
    <property type="protein sequence ID" value="KAE8283543.1"/>
    <property type="molecule type" value="Genomic_DNA"/>
</dbReference>
<evidence type="ECO:0000256" key="2">
    <source>
        <dbReference type="ARBA" id="ARBA00022737"/>
    </source>
</evidence>
<protein>
    <submittedName>
        <fullName evidence="5">Uncharacterized protein</fullName>
    </submittedName>
</protein>
<proteinExistence type="predicted"/>
<dbReference type="InterPro" id="IPR051261">
    <property type="entry name" value="NLR"/>
</dbReference>
<dbReference type="InterPro" id="IPR041267">
    <property type="entry name" value="NLRP_HD2"/>
</dbReference>
<evidence type="ECO:0000259" key="3">
    <source>
        <dbReference type="Pfam" id="PF02758"/>
    </source>
</evidence>
<sequence length="239" mass="27194">MIEGFPAIAKCQLEDADRQDMVDRMVQTYGLHGALQITAEILKKINRNDLVSFFPKVSLNPTRLPLMMERLRTTQEVLAFNSRFFLNLPPQMLRLKLAAYGNHIKPQTASAEEVCMKAVDKALQSPNGHLDLFLRFLLGLSLKSNQDLLQGLLKQTGSSTETNHKLVEYIKMKIGENPSPERCINLFNCLSEMKDCSLVEEIQHYLTTRSLSTVNLSPTQWSALVMCYCHLNKTWMCLT</sequence>